<comment type="subcellular location">
    <subcellularLocation>
        <location evidence="1">Cell outer membrane</location>
    </subcellularLocation>
</comment>
<dbReference type="PANTHER" id="PTHR30329">
    <property type="entry name" value="STATOR ELEMENT OF FLAGELLAR MOTOR COMPLEX"/>
    <property type="match status" value="1"/>
</dbReference>
<keyword evidence="2 4" id="KW-0472">Membrane</keyword>
<dbReference type="Pfam" id="PF00691">
    <property type="entry name" value="OmpA"/>
    <property type="match status" value="1"/>
</dbReference>
<dbReference type="PRINTS" id="PR01021">
    <property type="entry name" value="OMPADOMAIN"/>
</dbReference>
<feature type="signal peptide" evidence="5">
    <location>
        <begin position="1"/>
        <end position="25"/>
    </location>
</feature>
<dbReference type="PROSITE" id="PS51123">
    <property type="entry name" value="OMPA_2"/>
    <property type="match status" value="1"/>
</dbReference>
<feature type="domain" description="OmpA-like" evidence="6">
    <location>
        <begin position="108"/>
        <end position="228"/>
    </location>
</feature>
<proteinExistence type="predicted"/>
<keyword evidence="3" id="KW-0998">Cell outer membrane</keyword>
<evidence type="ECO:0000256" key="5">
    <source>
        <dbReference type="SAM" id="SignalP"/>
    </source>
</evidence>
<keyword evidence="5" id="KW-0732">Signal</keyword>
<protein>
    <submittedName>
        <fullName evidence="7">OOP family porin</fullName>
    </submittedName>
</protein>
<dbReference type="PRINTS" id="PR01023">
    <property type="entry name" value="NAFLGMOTY"/>
</dbReference>
<accession>A0A6S6UDB7</accession>
<feature type="chain" id="PRO_5027836670" evidence="5">
    <location>
        <begin position="26"/>
        <end position="232"/>
    </location>
</feature>
<name>A0A6S6UDB7_9GAMM</name>
<evidence type="ECO:0000313" key="7">
    <source>
        <dbReference type="EMBL" id="CAA6826863.1"/>
    </source>
</evidence>
<evidence type="ECO:0000256" key="3">
    <source>
        <dbReference type="ARBA" id="ARBA00023237"/>
    </source>
</evidence>
<evidence type="ECO:0000256" key="4">
    <source>
        <dbReference type="PROSITE-ProRule" id="PRU00473"/>
    </source>
</evidence>
<dbReference type="Gene3D" id="3.30.1330.60">
    <property type="entry name" value="OmpA-like domain"/>
    <property type="match status" value="1"/>
</dbReference>
<organism evidence="7">
    <name type="scientific">uncultured Thiotrichaceae bacterium</name>
    <dbReference type="NCBI Taxonomy" id="298394"/>
    <lineage>
        <taxon>Bacteria</taxon>
        <taxon>Pseudomonadati</taxon>
        <taxon>Pseudomonadota</taxon>
        <taxon>Gammaproteobacteria</taxon>
        <taxon>Thiotrichales</taxon>
        <taxon>Thiotrichaceae</taxon>
        <taxon>environmental samples</taxon>
    </lineage>
</organism>
<dbReference type="InterPro" id="IPR036737">
    <property type="entry name" value="OmpA-like_sf"/>
</dbReference>
<dbReference type="CDD" id="cd07185">
    <property type="entry name" value="OmpA_C-like"/>
    <property type="match status" value="1"/>
</dbReference>
<dbReference type="InterPro" id="IPR050330">
    <property type="entry name" value="Bact_OuterMem_StrucFunc"/>
</dbReference>
<evidence type="ECO:0000256" key="2">
    <source>
        <dbReference type="ARBA" id="ARBA00023136"/>
    </source>
</evidence>
<dbReference type="GO" id="GO:0009279">
    <property type="term" value="C:cell outer membrane"/>
    <property type="evidence" value="ECO:0007669"/>
    <property type="project" value="UniProtKB-SubCell"/>
</dbReference>
<dbReference type="EMBL" id="CACVAY010000139">
    <property type="protein sequence ID" value="CAA6826863.1"/>
    <property type="molecule type" value="Genomic_DNA"/>
</dbReference>
<evidence type="ECO:0000259" key="6">
    <source>
        <dbReference type="PROSITE" id="PS51123"/>
    </source>
</evidence>
<reference evidence="7" key="1">
    <citation type="submission" date="2020-01" db="EMBL/GenBank/DDBJ databases">
        <authorList>
            <person name="Meier V. D."/>
            <person name="Meier V D."/>
        </authorList>
    </citation>
    <scope>NUCLEOTIDE SEQUENCE</scope>
    <source>
        <strain evidence="7">HLG_WM_MAG_07</strain>
    </source>
</reference>
<dbReference type="SUPFAM" id="SSF103088">
    <property type="entry name" value="OmpA-like"/>
    <property type="match status" value="1"/>
</dbReference>
<sequence>MKNKKIPTISLVALLTVSFSSVALAGNDTYWTSSNGNALKDGSGQCVHGALGEGGLEACGAAPAPEPVKEVIAPPPIVKPTPVIKPVIKPVPKPKPKPIAPPPKPKPQTFVLNLNESKGANFGFDSAKLSAKSMGELDQLANRVRTSRVTPSSISVIGHTDSIGKTSYNQKLSVQRAQSVANYLSTKGMNRGIMRVNGMGETRPVASNKTKPGRAQNRRVEIRVTGSRTVTR</sequence>
<dbReference type="InterPro" id="IPR006665">
    <property type="entry name" value="OmpA-like"/>
</dbReference>
<evidence type="ECO:0000256" key="1">
    <source>
        <dbReference type="ARBA" id="ARBA00004442"/>
    </source>
</evidence>
<dbReference type="InterPro" id="IPR006664">
    <property type="entry name" value="OMP_bac"/>
</dbReference>
<dbReference type="AlphaFoldDB" id="A0A6S6UDB7"/>
<dbReference type="PANTHER" id="PTHR30329:SF21">
    <property type="entry name" value="LIPOPROTEIN YIAD-RELATED"/>
    <property type="match status" value="1"/>
</dbReference>
<gene>
    <name evidence="7" type="ORF">HELGO_WM8311</name>
</gene>